<dbReference type="CDD" id="cd03784">
    <property type="entry name" value="GT1_Gtf-like"/>
    <property type="match status" value="1"/>
</dbReference>
<keyword evidence="4" id="KW-1185">Reference proteome</keyword>
<dbReference type="FunFam" id="3.40.50.2000:FF:000009">
    <property type="entry name" value="Sterol 3-beta-glucosyltransferase UGT80A2"/>
    <property type="match status" value="1"/>
</dbReference>
<evidence type="ECO:0000259" key="1">
    <source>
        <dbReference type="Pfam" id="PF03033"/>
    </source>
</evidence>
<dbReference type="PANTHER" id="PTHR48050">
    <property type="entry name" value="STEROL 3-BETA-GLUCOSYLTRANSFERASE"/>
    <property type="match status" value="1"/>
</dbReference>
<feature type="domain" description="Glycosyltransferase family 28 N-terminal" evidence="1">
    <location>
        <begin position="5"/>
        <end position="137"/>
    </location>
</feature>
<dbReference type="EMBL" id="LT837803">
    <property type="protein sequence ID" value="SMB27160.1"/>
    <property type="molecule type" value="Genomic_DNA"/>
</dbReference>
<dbReference type="PANTHER" id="PTHR48050:SF13">
    <property type="entry name" value="STEROL 3-BETA-GLUCOSYLTRANSFERASE UGT80A2"/>
    <property type="match status" value="1"/>
</dbReference>
<proteinExistence type="predicted"/>
<dbReference type="Proteomes" id="UP000242886">
    <property type="component" value="Chromosome SDENCHOL"/>
</dbReference>
<dbReference type="AlphaFoldDB" id="A0A7Z7MVD0"/>
<name>A0A7Z7MVD0_9PROT</name>
<organism evidence="3 4">
    <name type="scientific">Sterolibacterium denitrificans</name>
    <dbReference type="NCBI Taxonomy" id="157592"/>
    <lineage>
        <taxon>Bacteria</taxon>
        <taxon>Pseudomonadati</taxon>
        <taxon>Pseudomonadota</taxon>
        <taxon>Betaproteobacteria</taxon>
        <taxon>Nitrosomonadales</taxon>
        <taxon>Sterolibacteriaceae</taxon>
        <taxon>Sterolibacterium</taxon>
    </lineage>
</organism>
<evidence type="ECO:0000313" key="4">
    <source>
        <dbReference type="Proteomes" id="UP000242886"/>
    </source>
</evidence>
<dbReference type="GO" id="GO:0005975">
    <property type="term" value="P:carbohydrate metabolic process"/>
    <property type="evidence" value="ECO:0007669"/>
    <property type="project" value="InterPro"/>
</dbReference>
<reference evidence="3" key="1">
    <citation type="submission" date="2017-03" db="EMBL/GenBank/DDBJ databases">
        <authorList>
            <consortium name="AG Boll"/>
        </authorList>
    </citation>
    <scope>NUCLEOTIDE SEQUENCE [LARGE SCALE GENOMIC DNA]</scope>
    <source>
        <strain evidence="3">Chol</strain>
    </source>
</reference>
<dbReference type="InterPro" id="IPR050426">
    <property type="entry name" value="Glycosyltransferase_28"/>
</dbReference>
<dbReference type="SUPFAM" id="SSF53756">
    <property type="entry name" value="UDP-Glycosyltransferase/glycogen phosphorylase"/>
    <property type="match status" value="1"/>
</dbReference>
<dbReference type="InterPro" id="IPR010610">
    <property type="entry name" value="EryCIII-like_C"/>
</dbReference>
<dbReference type="GO" id="GO:0033072">
    <property type="term" value="P:vancomycin biosynthetic process"/>
    <property type="evidence" value="ECO:0007669"/>
    <property type="project" value="UniProtKB-ARBA"/>
</dbReference>
<dbReference type="GO" id="GO:0008194">
    <property type="term" value="F:UDP-glycosyltransferase activity"/>
    <property type="evidence" value="ECO:0007669"/>
    <property type="project" value="InterPro"/>
</dbReference>
<protein>
    <submittedName>
        <fullName evidence="3">UDP-glucose:sterol glucosyltransferase</fullName>
    </submittedName>
</protein>
<sequence length="420" mass="45445">MAAMLLLSWGSHGDVLPFVALAQALREAGHEVALGAQPHHAELVRRHGIAFHPLGSQTTPAEYQRLMTTLIDEANPRKQLHHLLQEMLLPDLDAQYRDALALMPAANLVVAHWLQLAGMAAAETLGKPCLTVNLNPQGIMAIAPQRPDIAAQGRTRNLGRELADGLWGEGFHEFRARHGLPPIVSVAEYAQRRAAGLLAVSPALLTNDEIAACNSQPNHRITGFWQPPAERDWQPPAELAQFLAAPEPPVVFCFGSMAGRVEELNAIVLQTVRRLDCRAILQGGWAGLGGELAATSGNILCIDHAPHSYLFPRVACVVHHGGAGTTAAALRAGTPSVIVWHMLDQPYWGNRLAQLELGPAPLPRRELQADPLAERIRLAMNDPIYKENCRRMAQRLGSEQGVGQAVGAIAQLLTPITDVV</sequence>
<dbReference type="InterPro" id="IPR002213">
    <property type="entry name" value="UDP_glucos_trans"/>
</dbReference>
<accession>A0A7Z7MVD0</accession>
<dbReference type="GO" id="GO:0016758">
    <property type="term" value="F:hexosyltransferase activity"/>
    <property type="evidence" value="ECO:0007669"/>
    <property type="project" value="InterPro"/>
</dbReference>
<dbReference type="Gene3D" id="3.40.50.2000">
    <property type="entry name" value="Glycogen Phosphorylase B"/>
    <property type="match status" value="2"/>
</dbReference>
<evidence type="ECO:0000313" key="3">
    <source>
        <dbReference type="EMBL" id="SMB27160.1"/>
    </source>
</evidence>
<dbReference type="Pfam" id="PF06722">
    <property type="entry name" value="EryCIII-like_C"/>
    <property type="match status" value="1"/>
</dbReference>
<dbReference type="Pfam" id="PF03033">
    <property type="entry name" value="Glyco_transf_28"/>
    <property type="match status" value="1"/>
</dbReference>
<dbReference type="InterPro" id="IPR004276">
    <property type="entry name" value="GlycoTrans_28_N"/>
</dbReference>
<feature type="domain" description="Erythromycin biosynthesis protein CIII-like C-terminal" evidence="2">
    <location>
        <begin position="268"/>
        <end position="397"/>
    </location>
</feature>
<evidence type="ECO:0000259" key="2">
    <source>
        <dbReference type="Pfam" id="PF06722"/>
    </source>
</evidence>
<gene>
    <name evidence="3" type="ORF">SDENCHOL_20310</name>
</gene>